<sequence>MILLGPVAAETRRRDGFGRGFAEGVPRPEPDPEQVAFFEAETEDAGSALPSACVVVSCRVLASWAEAPFRVRPATPSRPAVAPALSKSRRRGVSFGMVEPPPRSLL</sequence>
<protein>
    <submittedName>
        <fullName evidence="2">Uncharacterized protein</fullName>
    </submittedName>
</protein>
<evidence type="ECO:0000313" key="3">
    <source>
        <dbReference type="Proteomes" id="UP001596407"/>
    </source>
</evidence>
<organism evidence="2 3">
    <name type="scientific">Halorussus caseinilyticus</name>
    <dbReference type="NCBI Taxonomy" id="3034025"/>
    <lineage>
        <taxon>Archaea</taxon>
        <taxon>Methanobacteriati</taxon>
        <taxon>Methanobacteriota</taxon>
        <taxon>Stenosarchaea group</taxon>
        <taxon>Halobacteria</taxon>
        <taxon>Halobacteriales</taxon>
        <taxon>Haladaptataceae</taxon>
        <taxon>Halorussus</taxon>
    </lineage>
</organism>
<keyword evidence="3" id="KW-1185">Reference proteome</keyword>
<evidence type="ECO:0000256" key="1">
    <source>
        <dbReference type="SAM" id="MobiDB-lite"/>
    </source>
</evidence>
<evidence type="ECO:0000313" key="2">
    <source>
        <dbReference type="EMBL" id="MFC7079881.1"/>
    </source>
</evidence>
<dbReference type="AlphaFoldDB" id="A0ABD5WMK8"/>
<reference evidence="2 3" key="1">
    <citation type="journal article" date="2019" name="Int. J. Syst. Evol. Microbiol.">
        <title>The Global Catalogue of Microorganisms (GCM) 10K type strain sequencing project: providing services to taxonomists for standard genome sequencing and annotation.</title>
        <authorList>
            <consortium name="The Broad Institute Genomics Platform"/>
            <consortium name="The Broad Institute Genome Sequencing Center for Infectious Disease"/>
            <person name="Wu L."/>
            <person name="Ma J."/>
        </authorList>
    </citation>
    <scope>NUCLEOTIDE SEQUENCE [LARGE SCALE GENOMIC DNA]</scope>
    <source>
        <strain evidence="2 3">DT72</strain>
    </source>
</reference>
<dbReference type="Proteomes" id="UP001596407">
    <property type="component" value="Unassembled WGS sequence"/>
</dbReference>
<feature type="region of interest" description="Disordered" evidence="1">
    <location>
        <begin position="74"/>
        <end position="106"/>
    </location>
</feature>
<dbReference type="EMBL" id="JBHSZH010000005">
    <property type="protein sequence ID" value="MFC7079881.1"/>
    <property type="molecule type" value="Genomic_DNA"/>
</dbReference>
<name>A0ABD5WMK8_9EURY</name>
<accession>A0ABD5WMK8</accession>
<gene>
    <name evidence="2" type="ORF">ACFQJ6_06810</name>
</gene>
<proteinExistence type="predicted"/>
<comment type="caution">
    <text evidence="2">The sequence shown here is derived from an EMBL/GenBank/DDBJ whole genome shotgun (WGS) entry which is preliminary data.</text>
</comment>
<dbReference type="RefSeq" id="WP_382209292.1">
    <property type="nucleotide sequence ID" value="NZ_JBHSZH010000005.1"/>
</dbReference>